<protein>
    <submittedName>
        <fullName evidence="1">Uncharacterized protein</fullName>
    </submittedName>
</protein>
<proteinExistence type="predicted"/>
<organism evidence="1 2">
    <name type="scientific">Ficus carica</name>
    <name type="common">Common fig</name>
    <dbReference type="NCBI Taxonomy" id="3494"/>
    <lineage>
        <taxon>Eukaryota</taxon>
        <taxon>Viridiplantae</taxon>
        <taxon>Streptophyta</taxon>
        <taxon>Embryophyta</taxon>
        <taxon>Tracheophyta</taxon>
        <taxon>Spermatophyta</taxon>
        <taxon>Magnoliopsida</taxon>
        <taxon>eudicotyledons</taxon>
        <taxon>Gunneridae</taxon>
        <taxon>Pentapetalae</taxon>
        <taxon>rosids</taxon>
        <taxon>fabids</taxon>
        <taxon>Rosales</taxon>
        <taxon>Moraceae</taxon>
        <taxon>Ficeae</taxon>
        <taxon>Ficus</taxon>
    </lineage>
</organism>
<comment type="caution">
    <text evidence="1">The sequence shown here is derived from an EMBL/GenBank/DDBJ whole genome shotgun (WGS) entry which is preliminary data.</text>
</comment>
<evidence type="ECO:0000313" key="1">
    <source>
        <dbReference type="EMBL" id="GMN65496.1"/>
    </source>
</evidence>
<accession>A0AA88JAR2</accession>
<dbReference type="Proteomes" id="UP001187192">
    <property type="component" value="Unassembled WGS sequence"/>
</dbReference>
<dbReference type="AlphaFoldDB" id="A0AA88JAR2"/>
<keyword evidence="2" id="KW-1185">Reference proteome</keyword>
<reference evidence="1" key="1">
    <citation type="submission" date="2023-07" db="EMBL/GenBank/DDBJ databases">
        <title>draft genome sequence of fig (Ficus carica).</title>
        <authorList>
            <person name="Takahashi T."/>
            <person name="Nishimura K."/>
        </authorList>
    </citation>
    <scope>NUCLEOTIDE SEQUENCE</scope>
</reference>
<name>A0AA88JAR2_FICCA</name>
<gene>
    <name evidence="1" type="ORF">TIFTF001_034566</name>
</gene>
<sequence>MGVYYWLFSVSSNKEMMITFHMCKEEFHRTSLPGRHESVGFSISTSLQTWNDLLAMFYHSTCSCTMGSIEMWVISDSTDGPTSSHSRSWTKHLIFGPLEGIACPLAFWRRDEFLMRRAKDEGSNGRNRDPLPIRGKNLGMVMTSQSTMEGLIDKSLVNATENPNKFE</sequence>
<dbReference type="EMBL" id="BTGU01000239">
    <property type="protein sequence ID" value="GMN65496.1"/>
    <property type="molecule type" value="Genomic_DNA"/>
</dbReference>
<evidence type="ECO:0000313" key="2">
    <source>
        <dbReference type="Proteomes" id="UP001187192"/>
    </source>
</evidence>